<evidence type="ECO:0000313" key="4">
    <source>
        <dbReference type="EMBL" id="SFQ21862.1"/>
    </source>
</evidence>
<proteinExistence type="inferred from homology"/>
<name>A0A1I5WPZ7_9ACTN</name>
<dbReference type="Gene3D" id="3.20.130.10">
    <property type="entry name" value="Fe-S hydro-lyase, tartrate dehydratase beta-type, catalytic domain"/>
    <property type="match status" value="1"/>
</dbReference>
<dbReference type="Proteomes" id="UP000183413">
    <property type="component" value="Unassembled WGS sequence"/>
</dbReference>
<dbReference type="GO" id="GO:0016836">
    <property type="term" value="F:hydro-lyase activity"/>
    <property type="evidence" value="ECO:0007669"/>
    <property type="project" value="InterPro"/>
</dbReference>
<comment type="similarity">
    <text evidence="1">Belongs to the class-I fumarase family.</text>
</comment>
<dbReference type="SUPFAM" id="SSF117457">
    <property type="entry name" value="FumA C-terminal domain-like"/>
    <property type="match status" value="1"/>
</dbReference>
<accession>A0A1I5WPZ7</accession>
<keyword evidence="2" id="KW-0456">Lyase</keyword>
<evidence type="ECO:0000256" key="2">
    <source>
        <dbReference type="ARBA" id="ARBA00023239"/>
    </source>
</evidence>
<evidence type="ECO:0000259" key="3">
    <source>
        <dbReference type="Pfam" id="PF05683"/>
    </source>
</evidence>
<dbReference type="eggNOG" id="COG1838">
    <property type="taxonomic scope" value="Bacteria"/>
</dbReference>
<gene>
    <name evidence="4" type="ORF">SAMN04489713_12478</name>
</gene>
<reference evidence="4 5" key="1">
    <citation type="submission" date="2016-10" db="EMBL/GenBank/DDBJ databases">
        <authorList>
            <person name="de Groot N.N."/>
        </authorList>
    </citation>
    <scope>NUCLEOTIDE SEQUENCE [LARGE SCALE GENOMIC DNA]</scope>
    <source>
        <strain evidence="4 5">DSM 43067</strain>
    </source>
</reference>
<organism evidence="4 5">
    <name type="scientific">Actinomadura madurae</name>
    <dbReference type="NCBI Taxonomy" id="1993"/>
    <lineage>
        <taxon>Bacteria</taxon>
        <taxon>Bacillati</taxon>
        <taxon>Actinomycetota</taxon>
        <taxon>Actinomycetes</taxon>
        <taxon>Streptosporangiales</taxon>
        <taxon>Thermomonosporaceae</taxon>
        <taxon>Actinomadura</taxon>
    </lineage>
</organism>
<dbReference type="PANTHER" id="PTHR43351">
    <property type="entry name" value="L(+)-TARTRATE DEHYDRATASE SUBUNIT BETA"/>
    <property type="match status" value="1"/>
</dbReference>
<dbReference type="PANTHER" id="PTHR43351:SF2">
    <property type="entry name" value="L(+)-TARTRATE DEHYDRATASE SUBUNIT BETA-RELATED"/>
    <property type="match status" value="1"/>
</dbReference>
<dbReference type="InParanoid" id="A0A1I5WPZ7"/>
<feature type="domain" description="Fe-S hydro-lyase tartrate dehydratase beta-type catalytic" evidence="3">
    <location>
        <begin position="10"/>
        <end position="185"/>
    </location>
</feature>
<dbReference type="STRING" id="1993.SAMN04489713_12478"/>
<dbReference type="Pfam" id="PF05683">
    <property type="entry name" value="Fumerase_C"/>
    <property type="match status" value="1"/>
</dbReference>
<evidence type="ECO:0000313" key="5">
    <source>
        <dbReference type="Proteomes" id="UP000183413"/>
    </source>
</evidence>
<keyword evidence="5" id="KW-1185">Reference proteome</keyword>
<dbReference type="InterPro" id="IPR004647">
    <property type="entry name" value="Fe-S_hydro-lyase_TtdB-typ_cat"/>
</dbReference>
<dbReference type="InterPro" id="IPR036660">
    <property type="entry name" value="Fe-S_hydroAse_TtdB_cat_sf"/>
</dbReference>
<evidence type="ECO:0000256" key="1">
    <source>
        <dbReference type="ARBA" id="ARBA00008876"/>
    </source>
</evidence>
<dbReference type="EMBL" id="FOVH01000024">
    <property type="protein sequence ID" value="SFQ21862.1"/>
    <property type="molecule type" value="Genomic_DNA"/>
</dbReference>
<sequence length="204" mass="22249">MGTDRVGTDRVLRLDAPFDEATARSLRCGDELWIDGTIWGVRDASLIRFFDEGRRVPADLAGAAFLHTAPSVRRTDAGGYVPVSVGTTTSMRMDRFTRGCVEDLGVRAIIGKGGLSAGSLEHLGRHGAVYLSITGGAASYETLQVAEIEDVLWEDLMPECLWKFRVTGFGPLFVTMDSHGASEYERTSERAQANMEAAYRKLGL</sequence>
<protein>
    <submittedName>
        <fullName evidence="4">L(+)-tartrate dehydratase beta subunit</fullName>
    </submittedName>
</protein>
<dbReference type="AlphaFoldDB" id="A0A1I5WPZ7"/>